<dbReference type="InterPro" id="IPR011042">
    <property type="entry name" value="6-blade_b-propeller_TolB-like"/>
</dbReference>
<dbReference type="Proteomes" id="UP000051373">
    <property type="component" value="Unassembled WGS sequence"/>
</dbReference>
<feature type="repeat" description="TPR" evidence="1">
    <location>
        <begin position="390"/>
        <end position="423"/>
    </location>
</feature>
<dbReference type="SMART" id="SM00028">
    <property type="entry name" value="TPR"/>
    <property type="match status" value="2"/>
</dbReference>
<protein>
    <submittedName>
        <fullName evidence="2">Uncharacterized protein</fullName>
    </submittedName>
</protein>
<dbReference type="InterPro" id="IPR019734">
    <property type="entry name" value="TPR_rpt"/>
</dbReference>
<keyword evidence="1" id="KW-0802">TPR repeat</keyword>
<dbReference type="SUPFAM" id="SSF75011">
    <property type="entry name" value="3-carboxy-cis,cis-mucoante lactonizing enzyme"/>
    <property type="match status" value="1"/>
</dbReference>
<dbReference type="STRING" id="1703779.AMJ83_02225"/>
<dbReference type="InterPro" id="IPR011659">
    <property type="entry name" value="WD40"/>
</dbReference>
<dbReference type="SUPFAM" id="SSF48452">
    <property type="entry name" value="TPR-like"/>
    <property type="match status" value="1"/>
</dbReference>
<evidence type="ECO:0000313" key="2">
    <source>
        <dbReference type="EMBL" id="KPK64541.1"/>
    </source>
</evidence>
<name>A0A0S8FY17_UNCW3</name>
<dbReference type="PROSITE" id="PS50005">
    <property type="entry name" value="TPR"/>
    <property type="match status" value="1"/>
</dbReference>
<accession>A0A0S8FY17</accession>
<evidence type="ECO:0000313" key="3">
    <source>
        <dbReference type="Proteomes" id="UP000051373"/>
    </source>
</evidence>
<dbReference type="AlphaFoldDB" id="A0A0S8FY17"/>
<evidence type="ECO:0000256" key="1">
    <source>
        <dbReference type="PROSITE-ProRule" id="PRU00339"/>
    </source>
</evidence>
<dbReference type="Pfam" id="PF07676">
    <property type="entry name" value="PD40"/>
    <property type="match status" value="1"/>
</dbReference>
<dbReference type="Pfam" id="PF00515">
    <property type="entry name" value="TPR_1"/>
    <property type="match status" value="1"/>
</dbReference>
<dbReference type="PROSITE" id="PS50293">
    <property type="entry name" value="TPR_REGION"/>
    <property type="match status" value="1"/>
</dbReference>
<sequence>MVNKSDMRLLLCVFYLSVMNVVWSRSADAELTNLRGEYLGQQPPGNKPEPFVPALFSVWSDRGFHLKSSVYFSPDGTELFFTNQTLPVVPGRSCSIWFMQQRDSTWTEPQIASFSSDYCDQLTHYAADGSRIFFVSKRPVDSRGAPEDSDIWYATRSNGGWAEPYRVDYPINTTSNETGAVLNRDGSMFFSSDRPGGSGGFDLYQTRIINGTFTEPLNLGESVNTGAEEHVVCAAPDVNFLIVYRVDISNTADAGLYITYREADGSWTRARSMGDHINGRSATGASVSPDGRYLFVLSHGNGIYWLKIDLIEYLKDNSLNISDTLIETLLHEGLEAALATCVRLREKHSDYVDVDELLLNQRGHQLLDANRMIEAIALFQISVALFPGSWNAFDSLGEAYLKARQVELAVQCYEQSLELNPNNTNAVEMLRKLRKE</sequence>
<comment type="caution">
    <text evidence="2">The sequence shown here is derived from an EMBL/GenBank/DDBJ whole genome shotgun (WGS) entry which is preliminary data.</text>
</comment>
<dbReference type="Gene3D" id="2.120.10.30">
    <property type="entry name" value="TolB, C-terminal domain"/>
    <property type="match status" value="1"/>
</dbReference>
<organism evidence="2 3">
    <name type="scientific">candidate division WOR_3 bacterium SM23_42</name>
    <dbReference type="NCBI Taxonomy" id="1703779"/>
    <lineage>
        <taxon>Bacteria</taxon>
        <taxon>Bacteria division WOR-3</taxon>
    </lineage>
</organism>
<dbReference type="Gene3D" id="1.25.40.10">
    <property type="entry name" value="Tetratricopeptide repeat domain"/>
    <property type="match status" value="1"/>
</dbReference>
<dbReference type="EMBL" id="LJUJ01000002">
    <property type="protein sequence ID" value="KPK64541.1"/>
    <property type="molecule type" value="Genomic_DNA"/>
</dbReference>
<dbReference type="InterPro" id="IPR011990">
    <property type="entry name" value="TPR-like_helical_dom_sf"/>
</dbReference>
<reference evidence="2 3" key="1">
    <citation type="journal article" date="2015" name="Microbiome">
        <title>Genomic resolution of linkages in carbon, nitrogen, and sulfur cycling among widespread estuary sediment bacteria.</title>
        <authorList>
            <person name="Baker B.J."/>
            <person name="Lazar C.S."/>
            <person name="Teske A.P."/>
            <person name="Dick G.J."/>
        </authorList>
    </citation>
    <scope>NUCLEOTIDE SEQUENCE [LARGE SCALE GENOMIC DNA]</scope>
    <source>
        <strain evidence="2">SM23_42</strain>
    </source>
</reference>
<proteinExistence type="predicted"/>
<gene>
    <name evidence="2" type="ORF">AMJ83_02225</name>
</gene>